<organism evidence="1 2">
    <name type="scientific">Herbidospora solisilvae</name>
    <dbReference type="NCBI Taxonomy" id="2696284"/>
    <lineage>
        <taxon>Bacteria</taxon>
        <taxon>Bacillati</taxon>
        <taxon>Actinomycetota</taxon>
        <taxon>Actinomycetes</taxon>
        <taxon>Streptosporangiales</taxon>
        <taxon>Streptosporangiaceae</taxon>
        <taxon>Herbidospora</taxon>
    </lineage>
</organism>
<gene>
    <name evidence="1" type="ORF">GT755_10525</name>
</gene>
<dbReference type="EMBL" id="WXEW01000003">
    <property type="protein sequence ID" value="NAS22117.1"/>
    <property type="molecule type" value="Genomic_DNA"/>
</dbReference>
<keyword evidence="2" id="KW-1185">Reference proteome</keyword>
<accession>A0A7C9NZR6</accession>
<name>A0A7C9NZR6_9ACTN</name>
<reference evidence="1 2" key="1">
    <citation type="submission" date="2020-01" db="EMBL/GenBank/DDBJ databases">
        <title>Herbidospora sp. NEAU-GS84 nov., a novel actinomycete isolated from soil.</title>
        <authorList>
            <person name="Han L."/>
        </authorList>
    </citation>
    <scope>NUCLEOTIDE SEQUENCE [LARGE SCALE GENOMIC DNA]</scope>
    <source>
        <strain evidence="1 2">NEAU-GS84</strain>
    </source>
</reference>
<dbReference type="AlphaFoldDB" id="A0A7C9NZR6"/>
<evidence type="ECO:0000313" key="2">
    <source>
        <dbReference type="Proteomes" id="UP000479526"/>
    </source>
</evidence>
<comment type="caution">
    <text evidence="1">The sequence shown here is derived from an EMBL/GenBank/DDBJ whole genome shotgun (WGS) entry which is preliminary data.</text>
</comment>
<evidence type="ECO:0000313" key="1">
    <source>
        <dbReference type="EMBL" id="NAS22117.1"/>
    </source>
</evidence>
<sequence>MSFDLAFWHASEDTDAARAAEIYRGLIEEKSGLVPDAPAVRTFHEQVISVYPDLTSESTDEDVENSPWMSELFTGPGFLIAAVSWSRSAEVASTLIALAKRNGLICYDPQANLVIRS</sequence>
<dbReference type="Proteomes" id="UP000479526">
    <property type="component" value="Unassembled WGS sequence"/>
</dbReference>
<proteinExistence type="predicted"/>
<protein>
    <submittedName>
        <fullName evidence="1">Uncharacterized protein</fullName>
    </submittedName>
</protein>
<dbReference type="RefSeq" id="WP_161479535.1">
    <property type="nucleotide sequence ID" value="NZ_WXEW01000003.1"/>
</dbReference>